<feature type="region of interest" description="Disordered" evidence="1">
    <location>
        <begin position="181"/>
        <end position="232"/>
    </location>
</feature>
<sequence>MEATKISKQVSVKHCSLCQGDTVYYCYGCQQDLCIQCKKLHVIDLSTKIHEVTRHIERMKYPPKAESEESGDPDSRDSSKQVKSVRSRNSVSLPVWLSPSEQRRQYSGSIYYLRGETIYNRLVMLEGVRHDLKAGHKAVTIKGLSMAGMIGQVPKDKMDEVLAGDLEDRCIIQKTRMTRHMTRLLRKPPYSERPGKTPNSERQERNGQSDEGNAISKDRKTPGTGDRASADPDVLPRVTEISLSVRCFVFSYFLCDTRPGVGQ</sequence>
<feature type="compositionally biased region" description="Basic and acidic residues" evidence="1">
    <location>
        <begin position="58"/>
        <end position="80"/>
    </location>
</feature>
<feature type="compositionally biased region" description="Basic and acidic residues" evidence="1">
    <location>
        <begin position="189"/>
        <end position="208"/>
    </location>
</feature>
<gene>
    <name evidence="3" type="primary">LOC111133302</name>
</gene>
<dbReference type="RefSeq" id="XP_022337279.1">
    <property type="nucleotide sequence ID" value="XM_022481571.1"/>
</dbReference>
<proteinExistence type="predicted"/>
<keyword evidence="2" id="KW-1185">Reference proteome</keyword>
<dbReference type="GeneID" id="111133302"/>
<reference evidence="3" key="1">
    <citation type="submission" date="2025-08" db="UniProtKB">
        <authorList>
            <consortium name="RefSeq"/>
        </authorList>
    </citation>
    <scope>IDENTIFICATION</scope>
    <source>
        <tissue evidence="3">Whole sample</tissue>
    </source>
</reference>
<feature type="region of interest" description="Disordered" evidence="1">
    <location>
        <begin position="58"/>
        <end position="86"/>
    </location>
</feature>
<name>A0A8B8EC83_CRAVI</name>
<protein>
    <submittedName>
        <fullName evidence="3">Uncharacterized protein LOC111133302 isoform X2</fullName>
    </submittedName>
</protein>
<evidence type="ECO:0000313" key="3">
    <source>
        <dbReference type="RefSeq" id="XP_022337279.1"/>
    </source>
</evidence>
<accession>A0A8B8EC83</accession>
<organism evidence="2 3">
    <name type="scientific">Crassostrea virginica</name>
    <name type="common">Eastern oyster</name>
    <dbReference type="NCBI Taxonomy" id="6565"/>
    <lineage>
        <taxon>Eukaryota</taxon>
        <taxon>Metazoa</taxon>
        <taxon>Spiralia</taxon>
        <taxon>Lophotrochozoa</taxon>
        <taxon>Mollusca</taxon>
        <taxon>Bivalvia</taxon>
        <taxon>Autobranchia</taxon>
        <taxon>Pteriomorphia</taxon>
        <taxon>Ostreida</taxon>
        <taxon>Ostreoidea</taxon>
        <taxon>Ostreidae</taxon>
        <taxon>Crassostrea</taxon>
    </lineage>
</organism>
<evidence type="ECO:0000313" key="2">
    <source>
        <dbReference type="Proteomes" id="UP000694844"/>
    </source>
</evidence>
<evidence type="ECO:0000256" key="1">
    <source>
        <dbReference type="SAM" id="MobiDB-lite"/>
    </source>
</evidence>
<dbReference type="Proteomes" id="UP000694844">
    <property type="component" value="Chromosome 5"/>
</dbReference>
<dbReference type="AlphaFoldDB" id="A0A8B8EC83"/>